<evidence type="ECO:0000313" key="6">
    <source>
        <dbReference type="Proteomes" id="UP000002696"/>
    </source>
</evidence>
<dbReference type="PANTHER" id="PTHR43584:SF8">
    <property type="entry name" value="N-ACETYLMURAMATE ALPHA-1-PHOSPHATE URIDYLYLTRANSFERASE"/>
    <property type="match status" value="1"/>
</dbReference>
<dbReference type="BioCyc" id="BSUB633149:G1GM8-3194-MONOMER"/>
<dbReference type="STRING" id="633149.Bresu_3177"/>
<dbReference type="NCBIfam" id="NF045697">
    <property type="entry name" value="MurNAcPUrMurU"/>
    <property type="match status" value="1"/>
</dbReference>
<keyword evidence="3" id="KW-0460">Magnesium</keyword>
<dbReference type="AlphaFoldDB" id="D9QFG8"/>
<evidence type="ECO:0000256" key="3">
    <source>
        <dbReference type="ARBA" id="ARBA00022842"/>
    </source>
</evidence>
<dbReference type="Pfam" id="PF12804">
    <property type="entry name" value="NTP_transf_3"/>
    <property type="match status" value="1"/>
</dbReference>
<dbReference type="KEGG" id="bsb:Bresu_3177"/>
<evidence type="ECO:0000313" key="5">
    <source>
        <dbReference type="EMBL" id="ADL02483.1"/>
    </source>
</evidence>
<proteinExistence type="predicted"/>
<dbReference type="CDD" id="cd06422">
    <property type="entry name" value="NTP_transferase_like_1"/>
    <property type="match status" value="1"/>
</dbReference>
<evidence type="ECO:0000259" key="4">
    <source>
        <dbReference type="Pfam" id="PF12804"/>
    </source>
</evidence>
<keyword evidence="6" id="KW-1185">Reference proteome</keyword>
<dbReference type="InterPro" id="IPR050065">
    <property type="entry name" value="GlmU-like"/>
</dbReference>
<dbReference type="InterPro" id="IPR054913">
    <property type="entry name" value="MurNAcPUrMurU"/>
</dbReference>
<reference evidence="6" key="1">
    <citation type="journal article" date="2011" name="J. Bacteriol.">
        <title>Genome sequences of eight morphologically diverse alphaproteobacteria.</title>
        <authorList>
            <consortium name="US DOE Joint Genome Institute"/>
            <person name="Brown P.J."/>
            <person name="Kysela D.T."/>
            <person name="Buechlein A."/>
            <person name="Hemmerich C."/>
            <person name="Brun Y.V."/>
        </authorList>
    </citation>
    <scope>NUCLEOTIDE SEQUENCE [LARGE SCALE GENOMIC DNA]</scope>
    <source>
        <strain evidence="6">ATCC 15264 / DSM 4735 / LMG 14903 / NBRC 16000 / CB 81</strain>
    </source>
</reference>
<dbReference type="RefSeq" id="WP_013270583.1">
    <property type="nucleotide sequence ID" value="NC_014375.1"/>
</dbReference>
<evidence type="ECO:0000256" key="1">
    <source>
        <dbReference type="ARBA" id="ARBA00022679"/>
    </source>
</evidence>
<keyword evidence="1 5" id="KW-0808">Transferase</keyword>
<dbReference type="SUPFAM" id="SSF53448">
    <property type="entry name" value="Nucleotide-diphospho-sugar transferases"/>
    <property type="match status" value="1"/>
</dbReference>
<keyword evidence="2" id="KW-0548">Nucleotidyltransferase</keyword>
<dbReference type="PANTHER" id="PTHR43584">
    <property type="entry name" value="NUCLEOTIDYL TRANSFERASE"/>
    <property type="match status" value="1"/>
</dbReference>
<feature type="domain" description="MobA-like NTP transferase" evidence="4">
    <location>
        <begin position="7"/>
        <end position="120"/>
    </location>
</feature>
<dbReference type="Gene3D" id="3.90.550.10">
    <property type="entry name" value="Spore Coat Polysaccharide Biosynthesis Protein SpsA, Chain A"/>
    <property type="match status" value="1"/>
</dbReference>
<dbReference type="eggNOG" id="COG1208">
    <property type="taxonomic scope" value="Bacteria"/>
</dbReference>
<dbReference type="HOGENOM" id="CLU_029499_2_1_5"/>
<dbReference type="GO" id="GO:0016779">
    <property type="term" value="F:nucleotidyltransferase activity"/>
    <property type="evidence" value="ECO:0007669"/>
    <property type="project" value="UniProtKB-KW"/>
</dbReference>
<dbReference type="Proteomes" id="UP000002696">
    <property type="component" value="Chromosome"/>
</dbReference>
<evidence type="ECO:0000256" key="2">
    <source>
        <dbReference type="ARBA" id="ARBA00022695"/>
    </source>
</evidence>
<dbReference type="InParanoid" id="D9QFG8"/>
<accession>D9QFG8</accession>
<organism evidence="5 6">
    <name type="scientific">Brevundimonas subvibrioides (strain ATCC 15264 / DSM 4735 / LMG 14903 / NBRC 16000 / CB 81)</name>
    <name type="common">Caulobacter subvibrioides</name>
    <dbReference type="NCBI Taxonomy" id="633149"/>
    <lineage>
        <taxon>Bacteria</taxon>
        <taxon>Pseudomonadati</taxon>
        <taxon>Pseudomonadota</taxon>
        <taxon>Alphaproteobacteria</taxon>
        <taxon>Caulobacterales</taxon>
        <taxon>Caulobacteraceae</taxon>
        <taxon>Brevundimonas</taxon>
    </lineage>
</organism>
<dbReference type="InterPro" id="IPR029044">
    <property type="entry name" value="Nucleotide-diphossugar_trans"/>
</dbReference>
<sequence length="240" mass="25581">MTAPKTAMVLAAGLGTRMRPLTDDRPKALVEVGGRALIDHVLDRLVEAGVQTAVVNVHWFADRLEAHLAARGRGPEIVISDEREALLETGGGLKKARPLLGADAVFVANIDSVWTDGAAQAGWADELVRLWDPTKMDACLLLARREGSIGFEGDGDFFLAEDGRLTFRGEAASAPFAYMGVHITRSDYADGGPDGAFSLSPLWRASAAAGRLYGCVLDGDWMHVGDPQARDEAEIRLGGA</sequence>
<dbReference type="InterPro" id="IPR025877">
    <property type="entry name" value="MobA-like_NTP_Trfase"/>
</dbReference>
<gene>
    <name evidence="5" type="ordered locus">Bresu_3177</name>
</gene>
<dbReference type="EMBL" id="CP002102">
    <property type="protein sequence ID" value="ADL02483.1"/>
    <property type="molecule type" value="Genomic_DNA"/>
</dbReference>
<protein>
    <submittedName>
        <fullName evidence="5">Nucleotidyl transferase</fullName>
    </submittedName>
</protein>
<name>D9QFG8_BRESC</name>